<keyword evidence="2" id="KW-0805">Transcription regulation</keyword>
<dbReference type="GO" id="GO:0005634">
    <property type="term" value="C:nucleus"/>
    <property type="evidence" value="ECO:0007669"/>
    <property type="project" value="UniProtKB-SubCell"/>
</dbReference>
<dbReference type="GO" id="GO:0033554">
    <property type="term" value="P:cellular response to stress"/>
    <property type="evidence" value="ECO:0007669"/>
    <property type="project" value="UniProtKB-ARBA"/>
</dbReference>
<dbReference type="Pfam" id="PF00319">
    <property type="entry name" value="SRF-TF"/>
    <property type="match status" value="1"/>
</dbReference>
<feature type="compositionally biased region" description="Low complexity" evidence="7">
    <location>
        <begin position="263"/>
        <end position="291"/>
    </location>
</feature>
<dbReference type="SMART" id="SM00432">
    <property type="entry name" value="MADS"/>
    <property type="match status" value="1"/>
</dbReference>
<feature type="region of interest" description="Disordered" evidence="7">
    <location>
        <begin position="381"/>
        <end position="426"/>
    </location>
</feature>
<evidence type="ECO:0000256" key="6">
    <source>
        <dbReference type="ARBA" id="ARBA00025805"/>
    </source>
</evidence>
<feature type="compositionally biased region" description="Low complexity" evidence="7">
    <location>
        <begin position="399"/>
        <end position="408"/>
    </location>
</feature>
<name>C5M1T8_CANTT</name>
<organism evidence="9 10">
    <name type="scientific">Candida tropicalis (strain ATCC MYA-3404 / T1)</name>
    <name type="common">Yeast</name>
    <dbReference type="NCBI Taxonomy" id="294747"/>
    <lineage>
        <taxon>Eukaryota</taxon>
        <taxon>Fungi</taxon>
        <taxon>Dikarya</taxon>
        <taxon>Ascomycota</taxon>
        <taxon>Saccharomycotina</taxon>
        <taxon>Pichiomycetes</taxon>
        <taxon>Debaryomycetaceae</taxon>
        <taxon>Candida/Lodderomyces clade</taxon>
        <taxon>Candida</taxon>
    </lineage>
</organism>
<dbReference type="InterPro" id="IPR002100">
    <property type="entry name" value="TF_MADSbox"/>
</dbReference>
<dbReference type="GeneID" id="8296232"/>
<feature type="compositionally biased region" description="Polar residues" evidence="7">
    <location>
        <begin position="173"/>
        <end position="182"/>
    </location>
</feature>
<dbReference type="EMBL" id="GG692395">
    <property type="protein sequence ID" value="EER35288.1"/>
    <property type="molecule type" value="Genomic_DNA"/>
</dbReference>
<feature type="compositionally biased region" description="Basic and acidic residues" evidence="7">
    <location>
        <begin position="115"/>
        <end position="124"/>
    </location>
</feature>
<dbReference type="STRING" id="294747.C5M1T8"/>
<dbReference type="PANTHER" id="PTHR11945:SF534">
    <property type="entry name" value="MYOCYTE-SPECIFIC ENHANCER FACTOR 2"/>
    <property type="match status" value="1"/>
</dbReference>
<dbReference type="PANTHER" id="PTHR11945">
    <property type="entry name" value="MADS BOX PROTEIN"/>
    <property type="match status" value="1"/>
</dbReference>
<dbReference type="HOGENOM" id="CLU_022543_0_0_1"/>
<dbReference type="AlphaFoldDB" id="C5M1T8"/>
<gene>
    <name evidence="9" type="ORF">CTRG_00027</name>
</gene>
<dbReference type="PROSITE" id="PS50066">
    <property type="entry name" value="MADS_BOX_2"/>
    <property type="match status" value="1"/>
</dbReference>
<dbReference type="PROSITE" id="PS00350">
    <property type="entry name" value="MADS_BOX_1"/>
    <property type="match status" value="1"/>
</dbReference>
<evidence type="ECO:0000313" key="9">
    <source>
        <dbReference type="EMBL" id="EER35288.1"/>
    </source>
</evidence>
<dbReference type="PRINTS" id="PR00404">
    <property type="entry name" value="MADSDOMAIN"/>
</dbReference>
<dbReference type="Gene3D" id="3.40.1810.10">
    <property type="entry name" value="Transcription factor, MADS-box"/>
    <property type="match status" value="1"/>
</dbReference>
<sequence>MGRRKIEIEPLTDDRNRTVTFVKRKAGLFKKAHELAVLCQVDLAVIIVGNNNKVYEFSTVDTNEILQAYENTMNTRKQLHESKSPENYSDYKKKRHLHEPLTNKAGTIVGTNAHLNDESDHNVVDDDSENDSDDSPQPKRHKKSDSISKIDNQNPKIFNSTQPPPPPPPPHISLNNVPTFNNPKKYKKSVDEGSAPILNTKSEETPSQRPVLRVQIPTDAKGSKNGNPNDSTGNSDSKDTARTITAVDNSALNQTGQSGSGSSGNNLQNNNNNNINSNHSNNNSSQPHSNGTHGLIPGAIPNTKFTGFSSFRSPDSRKPTLPLPLHTKSQTSSPASASAPGLPLTGGSSVFYSGMQQSPQGNTYANYPAQVYQQFQQFQQQLQQQGAQQPGQQNPPPSALSQATSTAAPAPPPSFQSGGTQTSQPESAIRFRPAGTQFNNGEQTPISGLPSRYVNDMFPFPSPSNFLAPQDWPTGMTPTTHIPQYFMNMPLSSTGQQAPGLPAVSIHQQQQPQQQSQPGYKPVNLASTMFQIPSQGTNGVNSVGKISEAEQGTNPTTAGSSEDNGSKLKSEQ</sequence>
<comment type="subcellular location">
    <subcellularLocation>
        <location evidence="1">Nucleus</location>
    </subcellularLocation>
</comment>
<dbReference type="OrthoDB" id="1898716at2759"/>
<dbReference type="VEuPathDB" id="FungiDB:CTRG_00027"/>
<dbReference type="SUPFAM" id="SSF55455">
    <property type="entry name" value="SRF-like"/>
    <property type="match status" value="1"/>
</dbReference>
<feature type="compositionally biased region" description="Pro residues" evidence="7">
    <location>
        <begin position="162"/>
        <end position="171"/>
    </location>
</feature>
<dbReference type="GO" id="GO:0000981">
    <property type="term" value="F:DNA-binding transcription factor activity, RNA polymerase II-specific"/>
    <property type="evidence" value="ECO:0007669"/>
    <property type="project" value="TreeGrafter"/>
</dbReference>
<protein>
    <recommendedName>
        <fullName evidence="8">MADS-box domain-containing protein</fullName>
    </recommendedName>
</protein>
<dbReference type="GO" id="GO:0045944">
    <property type="term" value="P:positive regulation of transcription by RNA polymerase II"/>
    <property type="evidence" value="ECO:0007669"/>
    <property type="project" value="UniProtKB-ARBA"/>
</dbReference>
<reference evidence="9 10" key="1">
    <citation type="journal article" date="2009" name="Nature">
        <title>Evolution of pathogenicity and sexual reproduction in eight Candida genomes.</title>
        <authorList>
            <person name="Butler G."/>
            <person name="Rasmussen M.D."/>
            <person name="Lin M.F."/>
            <person name="Santos M.A."/>
            <person name="Sakthikumar S."/>
            <person name="Munro C.A."/>
            <person name="Rheinbay E."/>
            <person name="Grabherr M."/>
            <person name="Forche A."/>
            <person name="Reedy J.L."/>
            <person name="Agrafioti I."/>
            <person name="Arnaud M.B."/>
            <person name="Bates S."/>
            <person name="Brown A.J."/>
            <person name="Brunke S."/>
            <person name="Costanzo M.C."/>
            <person name="Fitzpatrick D.A."/>
            <person name="de Groot P.W."/>
            <person name="Harris D."/>
            <person name="Hoyer L.L."/>
            <person name="Hube B."/>
            <person name="Klis F.M."/>
            <person name="Kodira C."/>
            <person name="Lennard N."/>
            <person name="Logue M.E."/>
            <person name="Martin R."/>
            <person name="Neiman A.M."/>
            <person name="Nikolaou E."/>
            <person name="Quail M.A."/>
            <person name="Quinn J."/>
            <person name="Santos M.C."/>
            <person name="Schmitzberger F.F."/>
            <person name="Sherlock G."/>
            <person name="Shah P."/>
            <person name="Silverstein K.A."/>
            <person name="Skrzypek M.S."/>
            <person name="Soll D."/>
            <person name="Staggs R."/>
            <person name="Stansfield I."/>
            <person name="Stumpf M.P."/>
            <person name="Sudbery P.E."/>
            <person name="Srikantha T."/>
            <person name="Zeng Q."/>
            <person name="Berman J."/>
            <person name="Berriman M."/>
            <person name="Heitman J."/>
            <person name="Gow N.A."/>
            <person name="Lorenz M.C."/>
            <person name="Birren B.W."/>
            <person name="Kellis M."/>
            <person name="Cuomo C.A."/>
        </authorList>
    </citation>
    <scope>NUCLEOTIDE SEQUENCE [LARGE SCALE GENOMIC DNA]</scope>
    <source>
        <strain evidence="10">ATCC MYA-3404 / T1</strain>
    </source>
</reference>
<feature type="compositionally biased region" description="Acidic residues" evidence="7">
    <location>
        <begin position="125"/>
        <end position="134"/>
    </location>
</feature>
<dbReference type="InterPro" id="IPR036879">
    <property type="entry name" value="TF_MADSbox_sf"/>
</dbReference>
<evidence type="ECO:0000256" key="7">
    <source>
        <dbReference type="SAM" id="MobiDB-lite"/>
    </source>
</evidence>
<feature type="compositionally biased region" description="Polar residues" evidence="7">
    <location>
        <begin position="303"/>
        <end position="313"/>
    </location>
</feature>
<evidence type="ECO:0000256" key="4">
    <source>
        <dbReference type="ARBA" id="ARBA00023163"/>
    </source>
</evidence>
<dbReference type="Proteomes" id="UP000002037">
    <property type="component" value="Unassembled WGS sequence"/>
</dbReference>
<evidence type="ECO:0000256" key="2">
    <source>
        <dbReference type="ARBA" id="ARBA00023015"/>
    </source>
</evidence>
<feature type="region of interest" description="Disordered" evidence="7">
    <location>
        <begin position="97"/>
        <end position="239"/>
    </location>
</feature>
<feature type="compositionally biased region" description="Low complexity" evidence="7">
    <location>
        <begin position="508"/>
        <end position="518"/>
    </location>
</feature>
<dbReference type="eggNOG" id="KOG0014">
    <property type="taxonomic scope" value="Eukaryota"/>
</dbReference>
<feature type="compositionally biased region" description="Low complexity" evidence="7">
    <location>
        <begin position="381"/>
        <end position="392"/>
    </location>
</feature>
<dbReference type="FunFam" id="3.40.1810.10:FF:000013">
    <property type="entry name" value="Transcription factor, MADS-box"/>
    <property type="match status" value="1"/>
</dbReference>
<feature type="region of interest" description="Disordered" evidence="7">
    <location>
        <begin position="493"/>
        <end position="572"/>
    </location>
</feature>
<evidence type="ECO:0000256" key="5">
    <source>
        <dbReference type="ARBA" id="ARBA00023242"/>
    </source>
</evidence>
<dbReference type="RefSeq" id="XP_002545246.1">
    <property type="nucleotide sequence ID" value="XM_002545200.1"/>
</dbReference>
<feature type="region of interest" description="Disordered" evidence="7">
    <location>
        <begin position="252"/>
        <end position="342"/>
    </location>
</feature>
<keyword evidence="4" id="KW-0804">Transcription</keyword>
<dbReference type="KEGG" id="ctp:CTRG_00027"/>
<feature type="compositionally biased region" description="Polar residues" evidence="7">
    <location>
        <begin position="147"/>
        <end position="161"/>
    </location>
</feature>
<feature type="compositionally biased region" description="Polar residues" evidence="7">
    <location>
        <begin position="224"/>
        <end position="235"/>
    </location>
</feature>
<keyword evidence="5" id="KW-0539">Nucleus</keyword>
<feature type="compositionally biased region" description="Polar residues" evidence="7">
    <location>
        <begin position="525"/>
        <end position="541"/>
    </location>
</feature>
<dbReference type="GO" id="GO:0046983">
    <property type="term" value="F:protein dimerization activity"/>
    <property type="evidence" value="ECO:0007669"/>
    <property type="project" value="InterPro"/>
</dbReference>
<evidence type="ECO:0000256" key="3">
    <source>
        <dbReference type="ARBA" id="ARBA00023125"/>
    </source>
</evidence>
<keyword evidence="3" id="KW-0238">DNA-binding</keyword>
<comment type="similarity">
    <text evidence="6">Belongs to the MEF2 family.</text>
</comment>
<dbReference type="GO" id="GO:0000978">
    <property type="term" value="F:RNA polymerase II cis-regulatory region sequence-specific DNA binding"/>
    <property type="evidence" value="ECO:0007669"/>
    <property type="project" value="TreeGrafter"/>
</dbReference>
<dbReference type="GO" id="GO:0008301">
    <property type="term" value="F:DNA binding, bending"/>
    <property type="evidence" value="ECO:0007669"/>
    <property type="project" value="UniProtKB-ARBA"/>
</dbReference>
<accession>C5M1T8</accession>
<evidence type="ECO:0000313" key="10">
    <source>
        <dbReference type="Proteomes" id="UP000002037"/>
    </source>
</evidence>
<proteinExistence type="inferred from homology"/>
<feature type="compositionally biased region" description="Polar residues" evidence="7">
    <location>
        <begin position="550"/>
        <end position="563"/>
    </location>
</feature>
<feature type="domain" description="MADS-box" evidence="8">
    <location>
        <begin position="1"/>
        <end position="61"/>
    </location>
</feature>
<evidence type="ECO:0000256" key="1">
    <source>
        <dbReference type="ARBA" id="ARBA00004123"/>
    </source>
</evidence>
<evidence type="ECO:0000259" key="8">
    <source>
        <dbReference type="PROSITE" id="PS50066"/>
    </source>
</evidence>
<keyword evidence="10" id="KW-1185">Reference proteome</keyword>